<dbReference type="Pfam" id="PF12937">
    <property type="entry name" value="F-box-like"/>
    <property type="match status" value="1"/>
</dbReference>
<proteinExistence type="predicted"/>
<dbReference type="Proteomes" id="UP001175226">
    <property type="component" value="Unassembled WGS sequence"/>
</dbReference>
<dbReference type="SUPFAM" id="SSF52047">
    <property type="entry name" value="RNI-like"/>
    <property type="match status" value="1"/>
</dbReference>
<keyword evidence="3" id="KW-1185">Reference proteome</keyword>
<name>A0AA39IX26_9AGAR</name>
<sequence length="385" mass="43102">MDLSSSLPLELLLKIFRHYLCDRDIPVQSFDFSDGLWVLGKVNRTWRSAILYDKSLWSKINVAVNYPPQDFIRPSPGFTLKEEEEPLNEVTTIALTPTTDLVLSYILLRSEDMPLAISLHFPAKRMNLGNAPSPVYRPFFSVLSGESPRWRTLDLVAPSPIWEDFANIPLSRLPLLQKVHGTLQHGHCLFQVIQRSSNVVDLAVELRYPDGNHALGNIYMPRLCKLLVGIPPLLDVIIAPNLKLLTVMNNYNPSSSPHVHPVSNFIRRSGCSLTNLELHWNGTANELFNLLSSIPTLESLSLFHSDFKVAFDKGMKLLPSVLPKLRALSIHRDVIVRNRERLVKPLDLFPDATPVIDTIQSIIAGGVLESVSVGLVVVDVFSNVA</sequence>
<dbReference type="InterPro" id="IPR032675">
    <property type="entry name" value="LRR_dom_sf"/>
</dbReference>
<evidence type="ECO:0000259" key="1">
    <source>
        <dbReference type="Pfam" id="PF12937"/>
    </source>
</evidence>
<dbReference type="Gene3D" id="3.80.10.10">
    <property type="entry name" value="Ribonuclease Inhibitor"/>
    <property type="match status" value="1"/>
</dbReference>
<dbReference type="AlphaFoldDB" id="A0AA39IX26"/>
<feature type="domain" description="F-box" evidence="1">
    <location>
        <begin position="5"/>
        <end position="61"/>
    </location>
</feature>
<gene>
    <name evidence="2" type="ORF">EV421DRAFT_168988</name>
</gene>
<evidence type="ECO:0000313" key="2">
    <source>
        <dbReference type="EMBL" id="KAK0431445.1"/>
    </source>
</evidence>
<comment type="caution">
    <text evidence="2">The sequence shown here is derived from an EMBL/GenBank/DDBJ whole genome shotgun (WGS) entry which is preliminary data.</text>
</comment>
<accession>A0AA39IX26</accession>
<dbReference type="EMBL" id="JAUEPT010000114">
    <property type="protein sequence ID" value="KAK0431445.1"/>
    <property type="molecule type" value="Genomic_DNA"/>
</dbReference>
<evidence type="ECO:0000313" key="3">
    <source>
        <dbReference type="Proteomes" id="UP001175226"/>
    </source>
</evidence>
<dbReference type="InterPro" id="IPR001810">
    <property type="entry name" value="F-box_dom"/>
</dbReference>
<dbReference type="Gene3D" id="1.20.1280.50">
    <property type="match status" value="1"/>
</dbReference>
<organism evidence="2 3">
    <name type="scientific">Armillaria borealis</name>
    <dbReference type="NCBI Taxonomy" id="47425"/>
    <lineage>
        <taxon>Eukaryota</taxon>
        <taxon>Fungi</taxon>
        <taxon>Dikarya</taxon>
        <taxon>Basidiomycota</taxon>
        <taxon>Agaricomycotina</taxon>
        <taxon>Agaricomycetes</taxon>
        <taxon>Agaricomycetidae</taxon>
        <taxon>Agaricales</taxon>
        <taxon>Marasmiineae</taxon>
        <taxon>Physalacriaceae</taxon>
        <taxon>Armillaria</taxon>
    </lineage>
</organism>
<reference evidence="2" key="1">
    <citation type="submission" date="2023-06" db="EMBL/GenBank/DDBJ databases">
        <authorList>
            <consortium name="Lawrence Berkeley National Laboratory"/>
            <person name="Ahrendt S."/>
            <person name="Sahu N."/>
            <person name="Indic B."/>
            <person name="Wong-Bajracharya J."/>
            <person name="Merenyi Z."/>
            <person name="Ke H.-M."/>
            <person name="Monk M."/>
            <person name="Kocsube S."/>
            <person name="Drula E."/>
            <person name="Lipzen A."/>
            <person name="Balint B."/>
            <person name="Henrissat B."/>
            <person name="Andreopoulos B."/>
            <person name="Martin F.M."/>
            <person name="Harder C.B."/>
            <person name="Rigling D."/>
            <person name="Ford K.L."/>
            <person name="Foster G.D."/>
            <person name="Pangilinan J."/>
            <person name="Papanicolaou A."/>
            <person name="Barry K."/>
            <person name="LaButti K."/>
            <person name="Viragh M."/>
            <person name="Koriabine M."/>
            <person name="Yan M."/>
            <person name="Riley R."/>
            <person name="Champramary S."/>
            <person name="Plett K.L."/>
            <person name="Tsai I.J."/>
            <person name="Slot J."/>
            <person name="Sipos G."/>
            <person name="Plett J."/>
            <person name="Nagy L.G."/>
            <person name="Grigoriev I.V."/>
        </authorList>
    </citation>
    <scope>NUCLEOTIDE SEQUENCE</scope>
    <source>
        <strain evidence="2">FPL87.14</strain>
    </source>
</reference>
<protein>
    <recommendedName>
        <fullName evidence="1">F-box domain-containing protein</fullName>
    </recommendedName>
</protein>